<sequence>MSAVISSPEQRTSKAASAGWVLMFALAFAGLGVLAWSLWKLGWMTTSMATVGGLAAVALPVAGAVLGRVVVAGRPHVSRITAGWAGAAIGGVCLFMGSITYVWGSLVNNL</sequence>
<gene>
    <name evidence="1" type="ORF">FH608_010470</name>
</gene>
<proteinExistence type="predicted"/>
<organism evidence="1 2">
    <name type="scientific">Nonomuraea phyllanthi</name>
    <dbReference type="NCBI Taxonomy" id="2219224"/>
    <lineage>
        <taxon>Bacteria</taxon>
        <taxon>Bacillati</taxon>
        <taxon>Actinomycetota</taxon>
        <taxon>Actinomycetes</taxon>
        <taxon>Streptosporangiales</taxon>
        <taxon>Streptosporangiaceae</taxon>
        <taxon>Nonomuraea</taxon>
    </lineage>
</organism>
<protein>
    <submittedName>
        <fullName evidence="1">Uncharacterized protein</fullName>
    </submittedName>
</protein>
<comment type="caution">
    <text evidence="1">The sequence shown here is derived from an EMBL/GenBank/DDBJ whole genome shotgun (WGS) entry which is preliminary data.</text>
</comment>
<dbReference type="AlphaFoldDB" id="A0A5C4WQE7"/>
<name>A0A5C4WQE7_9ACTN</name>
<dbReference type="Proteomes" id="UP000312512">
    <property type="component" value="Unassembled WGS sequence"/>
</dbReference>
<reference evidence="1 2" key="1">
    <citation type="submission" date="2019-10" db="EMBL/GenBank/DDBJ databases">
        <title>Nonomuraea sp. nov., isolated from Phyllanthus amarus.</title>
        <authorList>
            <person name="Klykleung N."/>
            <person name="Tanasupawat S."/>
        </authorList>
    </citation>
    <scope>NUCLEOTIDE SEQUENCE [LARGE SCALE GENOMIC DNA]</scope>
    <source>
        <strain evidence="1 2">PA1-10</strain>
    </source>
</reference>
<keyword evidence="2" id="KW-1185">Reference proteome</keyword>
<evidence type="ECO:0000313" key="2">
    <source>
        <dbReference type="Proteomes" id="UP000312512"/>
    </source>
</evidence>
<dbReference type="EMBL" id="VDLX02000003">
    <property type="protein sequence ID" value="KAB8195903.1"/>
    <property type="molecule type" value="Genomic_DNA"/>
</dbReference>
<dbReference type="RefSeq" id="WP_139630221.1">
    <property type="nucleotide sequence ID" value="NZ_VDLX02000003.1"/>
</dbReference>
<evidence type="ECO:0000313" key="1">
    <source>
        <dbReference type="EMBL" id="KAB8195903.1"/>
    </source>
</evidence>
<accession>A0A5C4WQE7</accession>